<dbReference type="OrthoDB" id="6658821at2"/>
<dbReference type="STRING" id="1354303.M917_0376"/>
<dbReference type="Proteomes" id="UP000016761">
    <property type="component" value="Unassembled WGS sequence"/>
</dbReference>
<dbReference type="RefSeq" id="WP_021813044.1">
    <property type="nucleotide sequence ID" value="NZ_AUSW01000011.1"/>
</dbReference>
<name>U4T9D8_9GAMM</name>
<keyword evidence="2" id="KW-1185">Reference proteome</keyword>
<evidence type="ECO:0000313" key="1">
    <source>
        <dbReference type="EMBL" id="ERL56746.1"/>
    </source>
</evidence>
<dbReference type="PATRIC" id="fig|1354303.4.peg.369"/>
<reference evidence="1 2" key="1">
    <citation type="journal article" date="2013" name="Genome Announc.">
        <title>Draft Genome Sequence of Psychrobacter aquaticus Strain CMS 56T, Isolated from a Cyanobacterial Mat Sample Collected from Water Bodies in the McMurdo Dry Valley Region of Antarctica.</title>
        <authorList>
            <person name="Reddy G.S."/>
            <person name="Ara S."/>
            <person name="Singh A."/>
            <person name="Kumar Pinnaka A."/>
            <person name="Shivaji S."/>
        </authorList>
    </citation>
    <scope>NUCLEOTIDE SEQUENCE [LARGE SCALE GENOMIC DNA]</scope>
    <source>
        <strain evidence="1 2">CMS 56</strain>
    </source>
</reference>
<dbReference type="EMBL" id="AUSW01000011">
    <property type="protein sequence ID" value="ERL56746.1"/>
    <property type="molecule type" value="Genomic_DNA"/>
</dbReference>
<comment type="caution">
    <text evidence="1">The sequence shown here is derived from an EMBL/GenBank/DDBJ whole genome shotgun (WGS) entry which is preliminary data.</text>
</comment>
<accession>U4T9D8</accession>
<evidence type="ECO:0000313" key="2">
    <source>
        <dbReference type="Proteomes" id="UP000016761"/>
    </source>
</evidence>
<dbReference type="AlphaFoldDB" id="U4T9D8"/>
<proteinExistence type="predicted"/>
<organism evidence="1 2">
    <name type="scientific">Psychrobacter aquaticus CMS 56</name>
    <dbReference type="NCBI Taxonomy" id="1354303"/>
    <lineage>
        <taxon>Bacteria</taxon>
        <taxon>Pseudomonadati</taxon>
        <taxon>Pseudomonadota</taxon>
        <taxon>Gammaproteobacteria</taxon>
        <taxon>Moraxellales</taxon>
        <taxon>Moraxellaceae</taxon>
        <taxon>Psychrobacter</taxon>
    </lineage>
</organism>
<protein>
    <submittedName>
        <fullName evidence="1">Uncharacterized protein</fullName>
    </submittedName>
</protein>
<sequence length="151" mass="17525">MKTIEEKISQAEYIIYQFELEDLGTAFAILNEVIADNRATDLEIADALSLKGLIVAGPAPCHTEYEEDETGLIYYLQALKHNPYHLGSLLNIIHSFTEHDMRQPFTRENAPAFIKAYEVLRDDLYDSLDENGRNYLLRFSDTYDRFKQERL</sequence>
<gene>
    <name evidence="1" type="ORF">M917_0376</name>
</gene>